<comment type="caution">
    <text evidence="2">The sequence shown here is derived from an EMBL/GenBank/DDBJ whole genome shotgun (WGS) entry which is preliminary data.</text>
</comment>
<evidence type="ECO:0000313" key="3">
    <source>
        <dbReference type="Proteomes" id="UP000275267"/>
    </source>
</evidence>
<protein>
    <submittedName>
        <fullName evidence="2">Uncharacterized protein</fullName>
    </submittedName>
</protein>
<evidence type="ECO:0000256" key="1">
    <source>
        <dbReference type="SAM" id="MobiDB-lite"/>
    </source>
</evidence>
<reference evidence="3" key="1">
    <citation type="journal article" date="2019" name="Nat. Commun.">
        <title>The genome of broomcorn millet.</title>
        <authorList>
            <person name="Zou C."/>
            <person name="Miki D."/>
            <person name="Li D."/>
            <person name="Tang Q."/>
            <person name="Xiao L."/>
            <person name="Rajput S."/>
            <person name="Deng P."/>
            <person name="Jia W."/>
            <person name="Huang R."/>
            <person name="Zhang M."/>
            <person name="Sun Y."/>
            <person name="Hu J."/>
            <person name="Fu X."/>
            <person name="Schnable P.S."/>
            <person name="Li F."/>
            <person name="Zhang H."/>
            <person name="Feng B."/>
            <person name="Zhu X."/>
            <person name="Liu R."/>
            <person name="Schnable J.C."/>
            <person name="Zhu J.-K."/>
            <person name="Zhang H."/>
        </authorList>
    </citation>
    <scope>NUCLEOTIDE SEQUENCE [LARGE SCALE GENOMIC DNA]</scope>
</reference>
<feature type="region of interest" description="Disordered" evidence="1">
    <location>
        <begin position="1"/>
        <end position="20"/>
    </location>
</feature>
<dbReference type="EMBL" id="PQIB02000015">
    <property type="protein sequence ID" value="RLM64592.1"/>
    <property type="molecule type" value="Genomic_DNA"/>
</dbReference>
<organism evidence="2 3">
    <name type="scientific">Panicum miliaceum</name>
    <name type="common">Proso millet</name>
    <name type="synonym">Broomcorn millet</name>
    <dbReference type="NCBI Taxonomy" id="4540"/>
    <lineage>
        <taxon>Eukaryota</taxon>
        <taxon>Viridiplantae</taxon>
        <taxon>Streptophyta</taxon>
        <taxon>Embryophyta</taxon>
        <taxon>Tracheophyta</taxon>
        <taxon>Spermatophyta</taxon>
        <taxon>Magnoliopsida</taxon>
        <taxon>Liliopsida</taxon>
        <taxon>Poales</taxon>
        <taxon>Poaceae</taxon>
        <taxon>PACMAD clade</taxon>
        <taxon>Panicoideae</taxon>
        <taxon>Panicodae</taxon>
        <taxon>Paniceae</taxon>
        <taxon>Panicinae</taxon>
        <taxon>Panicum</taxon>
        <taxon>Panicum sect. Panicum</taxon>
    </lineage>
</organism>
<dbReference type="Proteomes" id="UP000275267">
    <property type="component" value="Unassembled WGS sequence"/>
</dbReference>
<sequence length="117" mass="12778">MRRQALASPRSPMNRLPAGWRPIRRRGRLMGFKPMAERASGSCVGSMLSSCSSPGFTVRVPSATNFQVHEQTAAKAPQSTGKQAMSQVLVRWSSWPACVPTLIAVFQLQRPAVKEAP</sequence>
<accession>A0A3L6PS71</accession>
<name>A0A3L6PS71_PANMI</name>
<evidence type="ECO:0000313" key="2">
    <source>
        <dbReference type="EMBL" id="RLM64592.1"/>
    </source>
</evidence>
<proteinExistence type="predicted"/>
<dbReference type="AlphaFoldDB" id="A0A3L6PS71"/>
<keyword evidence="3" id="KW-1185">Reference proteome</keyword>
<gene>
    <name evidence="2" type="ORF">C2845_PM16G18950</name>
</gene>